<dbReference type="InterPro" id="IPR033669">
    <property type="entry name" value="IcmF"/>
</dbReference>
<evidence type="ECO:0000313" key="12">
    <source>
        <dbReference type="EMBL" id="GAA4022962.1"/>
    </source>
</evidence>
<evidence type="ECO:0000259" key="11">
    <source>
        <dbReference type="PROSITE" id="PS51332"/>
    </source>
</evidence>
<dbReference type="InterPro" id="IPR036724">
    <property type="entry name" value="Cobalamin-bd_sf"/>
</dbReference>
<name>A0ABP7T9A4_9BACT</name>
<evidence type="ECO:0000256" key="2">
    <source>
        <dbReference type="ARBA" id="ARBA00022628"/>
    </source>
</evidence>
<keyword evidence="8 9" id="KW-0170">Cobalt</keyword>
<dbReference type="PROSITE" id="PS51332">
    <property type="entry name" value="B12_BINDING"/>
    <property type="match status" value="1"/>
</dbReference>
<comment type="similarity">
    <text evidence="9">Belongs to the IcmF family.</text>
</comment>
<evidence type="ECO:0000256" key="9">
    <source>
        <dbReference type="HAMAP-Rule" id="MF_02050"/>
    </source>
</evidence>
<dbReference type="RefSeq" id="WP_345049551.1">
    <property type="nucleotide sequence ID" value="NZ_BAABDK010000001.1"/>
</dbReference>
<keyword evidence="9" id="KW-0460">Magnesium</keyword>
<feature type="binding site" evidence="9">
    <location>
        <position position="248"/>
    </location>
    <ligand>
        <name>Mg(2+)</name>
        <dbReference type="ChEBI" id="CHEBI:18420"/>
        <label>2</label>
    </ligand>
</feature>
<keyword evidence="9" id="KW-0511">Multifunctional enzyme</keyword>
<dbReference type="EC" id="3.6.5.-" evidence="9"/>
<feature type="region of interest" description="Disordered" evidence="10">
    <location>
        <begin position="199"/>
        <end position="222"/>
    </location>
</feature>
<feature type="binding site" evidence="9">
    <location>
        <position position="310"/>
    </location>
    <ligand>
        <name>Mg(2+)</name>
        <dbReference type="ChEBI" id="CHEBI:18420"/>
        <label>2</label>
    </ligand>
</feature>
<feature type="binding site" evidence="9">
    <location>
        <position position="867"/>
    </location>
    <ligand>
        <name>substrate</name>
    </ligand>
</feature>
<gene>
    <name evidence="9" type="primary">icmF</name>
    <name evidence="12" type="ORF">GCM10022409_03480</name>
</gene>
<dbReference type="Gene3D" id="3.20.20.240">
    <property type="entry name" value="Methylmalonyl-CoA mutase"/>
    <property type="match status" value="1"/>
</dbReference>
<dbReference type="EC" id="5.4.99.13" evidence="9"/>
<feature type="binding site" evidence="9">
    <location>
        <position position="818"/>
    </location>
    <ligand>
        <name>substrate</name>
    </ligand>
</feature>
<feature type="binding site" evidence="9">
    <location>
        <position position="624"/>
    </location>
    <ligand>
        <name>substrate</name>
    </ligand>
</feature>
<evidence type="ECO:0000256" key="8">
    <source>
        <dbReference type="ARBA" id="ARBA00023285"/>
    </source>
</evidence>
<comment type="catalytic activity">
    <reaction evidence="9">
        <text>GTP + H2O = GDP + phosphate + H(+)</text>
        <dbReference type="Rhea" id="RHEA:19669"/>
        <dbReference type="ChEBI" id="CHEBI:15377"/>
        <dbReference type="ChEBI" id="CHEBI:15378"/>
        <dbReference type="ChEBI" id="CHEBI:37565"/>
        <dbReference type="ChEBI" id="CHEBI:43474"/>
        <dbReference type="ChEBI" id="CHEBI:58189"/>
    </reaction>
</comment>
<feature type="binding site" evidence="9">
    <location>
        <position position="907"/>
    </location>
    <ligand>
        <name>substrate</name>
    </ligand>
</feature>
<keyword evidence="4 9" id="KW-0378">Hydrolase</keyword>
<dbReference type="Pfam" id="PF03308">
    <property type="entry name" value="MeaB"/>
    <property type="match status" value="1"/>
</dbReference>
<dbReference type="InterPro" id="IPR016176">
    <property type="entry name" value="Cbl-dep_enz_cat"/>
</dbReference>
<comment type="subunit">
    <text evidence="9">Homodimer.</text>
</comment>
<keyword evidence="13" id="KW-1185">Reference proteome</keyword>
<dbReference type="HAMAP" id="MF_02050">
    <property type="entry name" value="IcmF"/>
    <property type="match status" value="1"/>
</dbReference>
<feature type="binding site" evidence="9">
    <location>
        <position position="265"/>
    </location>
    <ligand>
        <name>GTP</name>
        <dbReference type="ChEBI" id="CHEBI:37565"/>
    </ligand>
</feature>
<dbReference type="Gene3D" id="3.40.50.280">
    <property type="entry name" value="Cobalamin-binding domain"/>
    <property type="match status" value="1"/>
</dbReference>
<evidence type="ECO:0000256" key="5">
    <source>
        <dbReference type="ARBA" id="ARBA00023134"/>
    </source>
</evidence>
<dbReference type="SUPFAM" id="SSF52540">
    <property type="entry name" value="P-loop containing nucleoside triphosphate hydrolases"/>
    <property type="match status" value="1"/>
</dbReference>
<dbReference type="SUPFAM" id="SSF52242">
    <property type="entry name" value="Cobalamin (vitamin B12)-binding domain"/>
    <property type="match status" value="1"/>
</dbReference>
<sequence>MHPAPTAPYKPQNHVRIVTAAALFDGHDAAINIMRRIIQSSGAEVIHLGHNRSVQEIVDCAIQEDAQAIAITSYQGGHNEYFKYMHDLLKERGAGHIKIFGGGGGVILPTEIAELQGYGITRIYSPDDGRAMGLQGMINNLLEQADFPTGQNLNGEVSHVKEKDARSIGRLISAAENFPEEFERVKGDLVVAFQTSENDQNQNLSNRRPAPILGITGTGGAGKSSLVDELVRRFLMDFPEKTIAIISVDPSKRKTGGALLGDRIRMNAINSPRVYMRSLATRQSNLALSRYVQDAVDVVRAANYDLIILETSGIGQSDTEIIEHSDASLYVMTPEYGAATQLEKIDMLDFADVIALNKFDKRGALDALRDVRKQYQRNHGLWDSPTDQMPVFGTIASQFNDPGMNRLYRAVLKMLETKTGAIFASHLETTVEDSEKIYIIPPHRTRYLSEIAESNRAYDQRVREQANIAEVAGAFAKLEEHYQAEKKADTSTVEEFSKNKQAQLRRLDADSQTILENWENTLQNYRNPEYVYSVRGKEIRVQTHTKSLSGNLIPKVSVPRYTGWGDRLRWAMQENFPGEFPYTAGVFPFKREGEDPTRMFAGEGGPERTNRRFHYVSLGLPAKRLSTAFDSVTLYGEDPDVRPDIYGKIGNAGVSIACLDDAKKLYSGFNLANPSTSVSMTINGPAATLAAFFMNAAIDQQCELYIKEQSLEAEVDAKIDSIYATLGQPRPRYQGELPAGNDGLGLMLLGVTGDQVLPAEVYATIKALTLTQVRGTVQADILKEDQAQNTCIFSTEFALRLMGDVQQYFITEKVRNFYSVSISGYHIAEAGANPITQLALTLSNGFTFVEYYVSRGMSVNDFAPNLSFFFSNGIDPEYAVIGRVARRIWAKAMKLKYGADARSQMLKYHIQTSGRSLHAQEIDFNDIRTTLQALYAIYDNCNSLHTNAYDEAITTPTEESVRRAMAIQLIINRELGLAKNENPLQGSFIIEELTDLVEEAVLLEFDRITERGGVLGAMETMYQRGKIQEESMHYEMLKHTGEYPIIGVNTFLSSKGSPTVVPAEVIRATEEEKQYQIDMLVLLHQRNTAEAPARLKQLQQIAVANGNLFAELMETVKYCSLGQITNALFEVGGQYRRNM</sequence>
<keyword evidence="2 9" id="KW-0846">Cobalamin</keyword>
<feature type="binding site" evidence="9">
    <location>
        <position position="902"/>
    </location>
    <ligand>
        <name>substrate</name>
    </ligand>
</feature>
<dbReference type="PANTHER" id="PTHR43087:SF1">
    <property type="entry name" value="LAO_AO TRANSPORT SYSTEM ATPASE"/>
    <property type="match status" value="1"/>
</dbReference>
<dbReference type="EMBL" id="BAABDK010000001">
    <property type="protein sequence ID" value="GAA4022962.1"/>
    <property type="molecule type" value="Genomic_DNA"/>
</dbReference>
<reference evidence="13" key="1">
    <citation type="journal article" date="2019" name="Int. J. Syst. Evol. Microbiol.">
        <title>The Global Catalogue of Microorganisms (GCM) 10K type strain sequencing project: providing services to taxonomists for standard genome sequencing and annotation.</title>
        <authorList>
            <consortium name="The Broad Institute Genomics Platform"/>
            <consortium name="The Broad Institute Genome Sequencing Center for Infectious Disease"/>
            <person name="Wu L."/>
            <person name="Ma J."/>
        </authorList>
    </citation>
    <scope>NUCLEOTIDE SEQUENCE [LARGE SCALE GENOMIC DNA]</scope>
    <source>
        <strain evidence="13">JCM 17225</strain>
    </source>
</reference>
<comment type="caution">
    <text evidence="9">Lacks conserved residue(s) required for the propagation of feature annotation.</text>
</comment>
<keyword evidence="7 9" id="KW-0413">Isomerase</keyword>
<dbReference type="InterPro" id="IPR027417">
    <property type="entry name" value="P-loop_NTPase"/>
</dbReference>
<keyword evidence="6 9" id="KW-0143">Chaperone</keyword>
<protein>
    <recommendedName>
        <fullName evidence="9">Fused isobutyryl-CoA mutase</fullName>
    </recommendedName>
    <domain>
        <recommendedName>
            <fullName evidence="9">Isobutyryl-CoA mutase</fullName>
            <shortName evidence="9">ICM</shortName>
            <ecNumber evidence="9">5.4.99.13</ecNumber>
        </recommendedName>
    </domain>
    <domain>
        <recommendedName>
            <fullName evidence="9">P-loop GTPase</fullName>
            <ecNumber evidence="9">3.6.5.-</ecNumber>
        </recommendedName>
        <alternativeName>
            <fullName evidence="9">G-protein chaperone</fullName>
        </alternativeName>
    </domain>
</protein>
<feature type="binding site" evidence="9">
    <location>
        <position position="262"/>
    </location>
    <ligand>
        <name>Mg(2+)</name>
        <dbReference type="ChEBI" id="CHEBI:18420"/>
        <label>2</label>
    </ligand>
</feature>
<comment type="caution">
    <text evidence="12">The sequence shown here is derived from an EMBL/GenBank/DDBJ whole genome shotgun (WGS) entry which is preliminary data.</text>
</comment>
<comment type="cofactor">
    <cofactor evidence="9">
        <name>Mg(2+)</name>
        <dbReference type="ChEBI" id="CHEBI:18420"/>
    </cofactor>
</comment>
<dbReference type="Proteomes" id="UP001501469">
    <property type="component" value="Unassembled WGS sequence"/>
</dbReference>
<feature type="binding site" evidence="9">
    <location>
        <begin position="357"/>
        <end position="360"/>
    </location>
    <ligand>
        <name>GTP</name>
        <dbReference type="ChEBI" id="CHEBI:37565"/>
    </ligand>
</feature>
<keyword evidence="3 9" id="KW-0547">Nucleotide-binding</keyword>
<feature type="binding site" evidence="9">
    <location>
        <position position="774"/>
    </location>
    <ligand>
        <name>substrate</name>
    </ligand>
</feature>
<feature type="binding site" evidence="9">
    <location>
        <begin position="220"/>
        <end position="225"/>
    </location>
    <ligand>
        <name>GTP</name>
        <dbReference type="ChEBI" id="CHEBI:37565"/>
    </ligand>
</feature>
<comment type="domain">
    <text evidence="9">Is composed of four functional domains: the N-terminal 5'-deoxyadenosylcobalamin binding region that is homologous to the small subunit of ICM (IcmB), a middle P-loop GTPase domain (MeaI) that likely acts as a chaperone for ICM, a structured linker region involved in dimer formation, and a C-terminal part that is homologous to the large substrate-binding subunit of ICM (IcmA).</text>
</comment>
<evidence type="ECO:0000256" key="6">
    <source>
        <dbReference type="ARBA" id="ARBA00023186"/>
    </source>
</evidence>
<feature type="binding site" evidence="9">
    <location>
        <position position="224"/>
    </location>
    <ligand>
        <name>Mg(2+)</name>
        <dbReference type="ChEBI" id="CHEBI:18420"/>
        <label>1</label>
        <note>catalytic</note>
    </ligand>
</feature>
<evidence type="ECO:0000256" key="1">
    <source>
        <dbReference type="ARBA" id="ARBA00001922"/>
    </source>
</evidence>
<dbReference type="Gene3D" id="3.40.50.300">
    <property type="entry name" value="P-loop containing nucleotide triphosphate hydrolases"/>
    <property type="match status" value="1"/>
</dbReference>
<dbReference type="CDD" id="cd02071">
    <property type="entry name" value="MM_CoA_mut_B12_BD"/>
    <property type="match status" value="1"/>
</dbReference>
<evidence type="ECO:0000256" key="3">
    <source>
        <dbReference type="ARBA" id="ARBA00022741"/>
    </source>
</evidence>
<feature type="binding site" evidence="9">
    <location>
        <position position="262"/>
    </location>
    <ligand>
        <name>Mg(2+)</name>
        <dbReference type="ChEBI" id="CHEBI:18420"/>
        <label>1</label>
        <note>catalytic</note>
    </ligand>
</feature>
<dbReference type="InterPro" id="IPR006158">
    <property type="entry name" value="Cobalamin-bd"/>
</dbReference>
<feature type="binding site" evidence="9">
    <location>
        <position position="1019"/>
    </location>
    <ligand>
        <name>GTP</name>
        <dbReference type="ChEBI" id="CHEBI:37565"/>
    </ligand>
</feature>
<dbReference type="InterPro" id="IPR052040">
    <property type="entry name" value="GTPase/Isobutyryl-CoA_mutase"/>
</dbReference>
<feature type="binding site" evidence="9">
    <location>
        <position position="1138"/>
    </location>
    <ligand>
        <name>GTP</name>
        <dbReference type="ChEBI" id="CHEBI:37565"/>
    </ligand>
</feature>
<evidence type="ECO:0000313" key="13">
    <source>
        <dbReference type="Proteomes" id="UP001501469"/>
    </source>
</evidence>
<feature type="binding site" evidence="9">
    <location>
        <position position="249"/>
    </location>
    <ligand>
        <name>Mg(2+)</name>
        <dbReference type="ChEBI" id="CHEBI:18420"/>
        <label>2</label>
    </ligand>
</feature>
<dbReference type="Pfam" id="PF01642">
    <property type="entry name" value="MM_CoA_mutase"/>
    <property type="match status" value="2"/>
</dbReference>
<feature type="domain" description="B12-binding" evidence="11">
    <location>
        <begin position="14"/>
        <end position="152"/>
    </location>
</feature>
<organism evidence="12 13">
    <name type="scientific">Hymenobacter glaciei</name>
    <dbReference type="NCBI Taxonomy" id="877209"/>
    <lineage>
        <taxon>Bacteria</taxon>
        <taxon>Pseudomonadati</taxon>
        <taxon>Bacteroidota</taxon>
        <taxon>Cytophagia</taxon>
        <taxon>Cytophagales</taxon>
        <taxon>Hymenobacteraceae</taxon>
        <taxon>Hymenobacter</taxon>
    </lineage>
</organism>
<feature type="binding site" evidence="9">
    <location>
        <position position="310"/>
    </location>
    <ligand>
        <name>Mg(2+)</name>
        <dbReference type="ChEBI" id="CHEBI:18420"/>
        <label>1</label>
        <note>catalytic</note>
    </ligand>
</feature>
<dbReference type="SUPFAM" id="SSF51703">
    <property type="entry name" value="Cobalamin (vitamin B12)-dependent enzymes"/>
    <property type="match status" value="1"/>
</dbReference>
<feature type="binding site" evidence="9">
    <location>
        <position position="311"/>
    </location>
    <ligand>
        <name>Mg(2+)</name>
        <dbReference type="ChEBI" id="CHEBI:18420"/>
        <label>2</label>
    </ligand>
</feature>
<accession>A0ABP7T9A4</accession>
<proteinExistence type="inferred from homology"/>
<evidence type="ECO:0000256" key="10">
    <source>
        <dbReference type="SAM" id="MobiDB-lite"/>
    </source>
</evidence>
<comment type="catalytic activity">
    <reaction evidence="9">
        <text>2-methylpropanoyl-CoA = butanoyl-CoA</text>
        <dbReference type="Rhea" id="RHEA:13141"/>
        <dbReference type="ChEBI" id="CHEBI:57338"/>
        <dbReference type="ChEBI" id="CHEBI:57371"/>
        <dbReference type="EC" id="5.4.99.13"/>
    </reaction>
</comment>
<keyword evidence="5 9" id="KW-0342">GTP-binding</keyword>
<comment type="function">
    <text evidence="9">Catalyzes the reversible interconversion of isobutyryl-CoA and n-butyryl-CoA, using radical chemistry. Also exhibits GTPase activity, associated with its G-protein domain (MeaI) that functions as a chaperone that assists cofactor delivery and proper holo-enzyme assembly.</text>
</comment>
<comment type="cofactor">
    <cofactor evidence="1 9">
        <name>adenosylcob(III)alamin</name>
        <dbReference type="ChEBI" id="CHEBI:18408"/>
    </cofactor>
</comment>
<dbReference type="Pfam" id="PF02310">
    <property type="entry name" value="B12-binding"/>
    <property type="match status" value="1"/>
</dbReference>
<evidence type="ECO:0000256" key="7">
    <source>
        <dbReference type="ARBA" id="ARBA00023235"/>
    </source>
</evidence>
<dbReference type="InterPro" id="IPR006099">
    <property type="entry name" value="MeMalonylCoA_mutase_a/b_cat"/>
</dbReference>
<evidence type="ECO:0000256" key="4">
    <source>
        <dbReference type="ARBA" id="ARBA00022801"/>
    </source>
</evidence>
<feature type="binding site" description="axial binding residue" evidence="9">
    <location>
        <position position="27"/>
    </location>
    <ligand>
        <name>adenosylcob(III)alamin</name>
        <dbReference type="ChEBI" id="CHEBI:18408"/>
    </ligand>
    <ligandPart>
        <name>Co</name>
        <dbReference type="ChEBI" id="CHEBI:27638"/>
    </ligandPart>
</feature>
<keyword evidence="9" id="KW-0479">Metal-binding</keyword>
<dbReference type="PANTHER" id="PTHR43087">
    <property type="entry name" value="LYSINE/ARGININE/ORNITHINE TRANSPORT SYSTEM KINASE"/>
    <property type="match status" value="1"/>
</dbReference>
<feature type="binding site" evidence="9">
    <location>
        <position position="589"/>
    </location>
    <ligand>
        <name>substrate</name>
    </ligand>
</feature>